<feature type="chain" id="PRO_5045158821" evidence="2">
    <location>
        <begin position="24"/>
        <end position="255"/>
    </location>
</feature>
<evidence type="ECO:0000259" key="4">
    <source>
        <dbReference type="Pfam" id="PF18962"/>
    </source>
</evidence>
<evidence type="ECO:0000259" key="3">
    <source>
        <dbReference type="Pfam" id="PF03351"/>
    </source>
</evidence>
<dbReference type="NCBIfam" id="TIGR04183">
    <property type="entry name" value="Por_Secre_tail"/>
    <property type="match status" value="1"/>
</dbReference>
<feature type="domain" description="Secretion system C-terminal sorting" evidence="4">
    <location>
        <begin position="183"/>
        <end position="254"/>
    </location>
</feature>
<dbReference type="EMBL" id="BAABCT010000003">
    <property type="protein sequence ID" value="GAA4071554.1"/>
    <property type="molecule type" value="Genomic_DNA"/>
</dbReference>
<dbReference type="InterPro" id="IPR005018">
    <property type="entry name" value="DOMON_domain"/>
</dbReference>
<sequence>MKKITILLFALAFGVKGFSQSKATPIINLTSNMTAQFTLNSSTSKVTLVLTGPSDRWFALGLGVTAGFSMSEGDVVVYTTSLNDRNYAGFTSPAADASQDWTTVSNNVVSGVRTLTLERNLTNSDADDFQLPYASTNSISVAWARSSSPSTSLANHGSSNRGFATGSFTILGTEDFSLNATSIFPNPSSGEFSIKTKTNLSKVNVYSQTGALVKTIEVTDESNEVQLKVSGLQSGVYFLELQNDSEKSWKKVIIN</sequence>
<dbReference type="InterPro" id="IPR026444">
    <property type="entry name" value="Secre_tail"/>
</dbReference>
<evidence type="ECO:0000313" key="5">
    <source>
        <dbReference type="EMBL" id="GAA4071554.1"/>
    </source>
</evidence>
<evidence type="ECO:0000256" key="2">
    <source>
        <dbReference type="SAM" id="SignalP"/>
    </source>
</evidence>
<keyword evidence="6" id="KW-1185">Reference proteome</keyword>
<keyword evidence="1 2" id="KW-0732">Signal</keyword>
<dbReference type="Pfam" id="PF18962">
    <property type="entry name" value="Por_Secre_tail"/>
    <property type="match status" value="1"/>
</dbReference>
<reference evidence="6" key="1">
    <citation type="journal article" date="2019" name="Int. J. Syst. Evol. Microbiol.">
        <title>The Global Catalogue of Microorganisms (GCM) 10K type strain sequencing project: providing services to taxonomists for standard genome sequencing and annotation.</title>
        <authorList>
            <consortium name="The Broad Institute Genomics Platform"/>
            <consortium name="The Broad Institute Genome Sequencing Center for Infectious Disease"/>
            <person name="Wu L."/>
            <person name="Ma J."/>
        </authorList>
    </citation>
    <scope>NUCLEOTIDE SEQUENCE [LARGE SCALE GENOMIC DNA]</scope>
    <source>
        <strain evidence="6">JCM 17069</strain>
    </source>
</reference>
<evidence type="ECO:0000313" key="6">
    <source>
        <dbReference type="Proteomes" id="UP001500367"/>
    </source>
</evidence>
<gene>
    <name evidence="5" type="ORF">GCM10022389_16050</name>
</gene>
<feature type="domain" description="DOMON" evidence="3">
    <location>
        <begin position="30"/>
        <end position="144"/>
    </location>
</feature>
<comment type="caution">
    <text evidence="5">The sequence shown here is derived from an EMBL/GenBank/DDBJ whole genome shotgun (WGS) entry which is preliminary data.</text>
</comment>
<organism evidence="5 6">
    <name type="scientific">Flavobacterium cheonanense</name>
    <dbReference type="NCBI Taxonomy" id="706183"/>
    <lineage>
        <taxon>Bacteria</taxon>
        <taxon>Pseudomonadati</taxon>
        <taxon>Bacteroidota</taxon>
        <taxon>Flavobacteriia</taxon>
        <taxon>Flavobacteriales</taxon>
        <taxon>Flavobacteriaceae</taxon>
        <taxon>Flavobacterium</taxon>
    </lineage>
</organism>
<dbReference type="InterPro" id="IPR045266">
    <property type="entry name" value="DOH_DOMON"/>
</dbReference>
<dbReference type="Proteomes" id="UP001500367">
    <property type="component" value="Unassembled WGS sequence"/>
</dbReference>
<evidence type="ECO:0000256" key="1">
    <source>
        <dbReference type="ARBA" id="ARBA00022729"/>
    </source>
</evidence>
<name>A0ABP7VP59_9FLAO</name>
<dbReference type="Pfam" id="PF03351">
    <property type="entry name" value="DOMON"/>
    <property type="match status" value="1"/>
</dbReference>
<dbReference type="RefSeq" id="WP_344816207.1">
    <property type="nucleotide sequence ID" value="NZ_BAABCT010000003.1"/>
</dbReference>
<feature type="signal peptide" evidence="2">
    <location>
        <begin position="1"/>
        <end position="23"/>
    </location>
</feature>
<protein>
    <submittedName>
        <fullName evidence="5">T9SS type A sorting domain-containing protein</fullName>
    </submittedName>
</protein>
<proteinExistence type="predicted"/>
<dbReference type="CDD" id="cd09631">
    <property type="entry name" value="DOMON_DOH"/>
    <property type="match status" value="1"/>
</dbReference>
<accession>A0ABP7VP59</accession>